<feature type="compositionally biased region" description="Low complexity" evidence="4">
    <location>
        <begin position="47"/>
        <end position="67"/>
    </location>
</feature>
<feature type="compositionally biased region" description="Polar residues" evidence="4">
    <location>
        <begin position="1"/>
        <end position="26"/>
    </location>
</feature>
<feature type="region of interest" description="Disordered" evidence="4">
    <location>
        <begin position="1"/>
        <end position="85"/>
    </location>
</feature>
<dbReference type="GO" id="GO:0043025">
    <property type="term" value="C:neuronal cell body"/>
    <property type="evidence" value="ECO:0007669"/>
    <property type="project" value="TreeGrafter"/>
</dbReference>
<feature type="domain" description="DRBM" evidence="5">
    <location>
        <begin position="334"/>
        <end position="401"/>
    </location>
</feature>
<dbReference type="FunFam" id="3.30.160.20:FF:000073">
    <property type="entry name" value="Double-stranded RNA-binding protein Staufen homolog"/>
    <property type="match status" value="1"/>
</dbReference>
<dbReference type="EMBL" id="LJIG01016087">
    <property type="protein sequence ID" value="KRT81655.1"/>
    <property type="molecule type" value="Genomic_DNA"/>
</dbReference>
<evidence type="ECO:0000256" key="2">
    <source>
        <dbReference type="ARBA" id="ARBA00022884"/>
    </source>
</evidence>
<dbReference type="GO" id="GO:0003725">
    <property type="term" value="F:double-stranded RNA binding"/>
    <property type="evidence" value="ECO:0007669"/>
    <property type="project" value="TreeGrafter"/>
</dbReference>
<evidence type="ECO:0000313" key="6">
    <source>
        <dbReference type="EMBL" id="KRT81655.1"/>
    </source>
</evidence>
<dbReference type="Proteomes" id="UP000051574">
    <property type="component" value="Unassembled WGS sequence"/>
</dbReference>
<evidence type="ECO:0000256" key="1">
    <source>
        <dbReference type="ARBA" id="ARBA00022737"/>
    </source>
</evidence>
<gene>
    <name evidence="6" type="ORF">AMK59_5479</name>
</gene>
<dbReference type="GO" id="GO:0005886">
    <property type="term" value="C:plasma membrane"/>
    <property type="evidence" value="ECO:0007669"/>
    <property type="project" value="TreeGrafter"/>
</dbReference>
<dbReference type="InterPro" id="IPR014720">
    <property type="entry name" value="dsRBD_dom"/>
</dbReference>
<evidence type="ECO:0000256" key="3">
    <source>
        <dbReference type="PROSITE-ProRule" id="PRU00266"/>
    </source>
</evidence>
<dbReference type="Gene3D" id="3.30.160.20">
    <property type="match status" value="5"/>
</dbReference>
<evidence type="ECO:0000256" key="4">
    <source>
        <dbReference type="SAM" id="MobiDB-lite"/>
    </source>
</evidence>
<dbReference type="GO" id="GO:0003729">
    <property type="term" value="F:mRNA binding"/>
    <property type="evidence" value="ECO:0007669"/>
    <property type="project" value="TreeGrafter"/>
</dbReference>
<dbReference type="PROSITE" id="PS50137">
    <property type="entry name" value="DS_RBD"/>
    <property type="match status" value="3"/>
</dbReference>
<organism evidence="6 7">
    <name type="scientific">Oryctes borbonicus</name>
    <dbReference type="NCBI Taxonomy" id="1629725"/>
    <lineage>
        <taxon>Eukaryota</taxon>
        <taxon>Metazoa</taxon>
        <taxon>Ecdysozoa</taxon>
        <taxon>Arthropoda</taxon>
        <taxon>Hexapoda</taxon>
        <taxon>Insecta</taxon>
        <taxon>Pterygota</taxon>
        <taxon>Neoptera</taxon>
        <taxon>Endopterygota</taxon>
        <taxon>Coleoptera</taxon>
        <taxon>Polyphaga</taxon>
        <taxon>Scarabaeiformia</taxon>
        <taxon>Scarabaeidae</taxon>
        <taxon>Dynastinae</taxon>
        <taxon>Oryctes</taxon>
    </lineage>
</organism>
<dbReference type="GO" id="GO:0035418">
    <property type="term" value="P:protein localization to synapse"/>
    <property type="evidence" value="ECO:0007669"/>
    <property type="project" value="TreeGrafter"/>
</dbReference>
<proteinExistence type="predicted"/>
<dbReference type="GO" id="GO:0032839">
    <property type="term" value="C:dendrite cytoplasm"/>
    <property type="evidence" value="ECO:0007669"/>
    <property type="project" value="GOC"/>
</dbReference>
<dbReference type="OrthoDB" id="10037267at2759"/>
<dbReference type="PANTHER" id="PTHR46054:SF3">
    <property type="entry name" value="MATERNAL EFFECT PROTEIN STAUFEN"/>
    <property type="match status" value="1"/>
</dbReference>
<reference evidence="6 7" key="1">
    <citation type="submission" date="2015-09" db="EMBL/GenBank/DDBJ databases">
        <title>Draft genome of the scarab beetle Oryctes borbonicus.</title>
        <authorList>
            <person name="Meyer J.M."/>
            <person name="Markov G.V."/>
            <person name="Baskaran P."/>
            <person name="Herrmann M."/>
            <person name="Sommer R.J."/>
            <person name="Roedelsperger C."/>
        </authorList>
    </citation>
    <scope>NUCLEOTIDE SEQUENCE [LARGE SCALE GENOMIC DNA]</scope>
    <source>
        <strain evidence="6">OB123</strain>
        <tissue evidence="6">Whole animal</tissue>
    </source>
</reference>
<dbReference type="SMART" id="SM00358">
    <property type="entry name" value="DSRM"/>
    <property type="match status" value="4"/>
</dbReference>
<dbReference type="PANTHER" id="PTHR46054">
    <property type="entry name" value="MATERNAL EFFECT PROTEIN STAUFEN"/>
    <property type="match status" value="1"/>
</dbReference>
<feature type="compositionally biased region" description="Polar residues" evidence="4">
    <location>
        <begin position="68"/>
        <end position="82"/>
    </location>
</feature>
<dbReference type="SUPFAM" id="SSF54768">
    <property type="entry name" value="dsRNA-binding domain-like"/>
    <property type="match status" value="4"/>
</dbReference>
<feature type="domain" description="DRBM" evidence="5">
    <location>
        <begin position="444"/>
        <end position="512"/>
    </location>
</feature>
<keyword evidence="2 3" id="KW-0694">RNA-binding</keyword>
<comment type="caution">
    <text evidence="6">The sequence shown here is derived from an EMBL/GenBank/DDBJ whole genome shotgun (WGS) entry which is preliminary data.</text>
</comment>
<dbReference type="GO" id="GO:0008298">
    <property type="term" value="P:intracellular mRNA localization"/>
    <property type="evidence" value="ECO:0007669"/>
    <property type="project" value="TreeGrafter"/>
</dbReference>
<dbReference type="InterPro" id="IPR032478">
    <property type="entry name" value="Staufen_C"/>
</dbReference>
<dbReference type="InterPro" id="IPR051740">
    <property type="entry name" value="DRBM-containing_protein"/>
</dbReference>
<dbReference type="CDD" id="cd19859">
    <property type="entry name" value="DSRM_STAU_rpt3"/>
    <property type="match status" value="1"/>
</dbReference>
<dbReference type="CDD" id="cd19861">
    <property type="entry name" value="DSRM_STAU_rpt5"/>
    <property type="match status" value="1"/>
</dbReference>
<sequence length="752" mass="83740">MPGPTLITTTAVAPIQQQHPDQQPKVNSVPVYYDNHSHNMNNDEQPEMNQEQQQQQQQPAQQSQQPQVTNTTTSSSMPNLTNIKEKTPMCLVNELARYNKIQHQYRLTGETGPAHKKIFTVTLKLDNEEYEAEGLSIKKAQHSAAAQALAKTQLKHPPPKTTRNNRPGMRGGGSGMVTPTVELNALAMKRGERTVYIVENGPPHHPQAYMAQPGTFYPRHNIFNLQGQPRYNCDMRRGHQMRGHYGQYDNRYYNHFKPGFQHSNGEQCTVLLRIADREYSGTGMTVQAARHDAAAKAIEDIKRLNAEEGRNPEPLVHEQPVENETNEVNTELKSPISLVHEIALKRHLNVVFEVLSEKGPPHMKVFVTQCKIGETVVEGEGNGKKRSKKRAAEKMLEQLAKFPPLPNMTNNTQIKKKRVANKKKTRNLIKVNADKSSDYIEEINPISRLIQIQQANKEKEPDYTVLEERGAPRRREFVIQACVNGVACNGVGPNKKIAKRSAAQALLNALGYGNTNPTTPQKPNNVINKNNAYFWPRDNVNNTNYLRENNGISTSTGTPNIQKKLANIPVEKENVENVEKPRKVTFLEEKQDPPVGGSCGRQLVPGLLLVGDQSVTMQKPKPLTDGTATANGTEKKMINKVAPPPPQGVQSKDKLLYLAQLMNIHVQFSDFPKANHEQYLTLVSLNTNPPQVCHGEGPTTEASHEKASLEALNVLSELGLDTIAPCKDNTNDGVNKHQVTTKTGITQNGGKK</sequence>
<feature type="region of interest" description="Disordered" evidence="4">
    <location>
        <begin position="155"/>
        <end position="176"/>
    </location>
</feature>
<dbReference type="CDD" id="cd19857">
    <property type="entry name" value="DSRM_STAU_rpt1"/>
    <property type="match status" value="1"/>
</dbReference>
<dbReference type="GO" id="GO:0098964">
    <property type="term" value="P:anterograde dendritic transport of messenger ribonucleoprotein complex"/>
    <property type="evidence" value="ECO:0007669"/>
    <property type="project" value="TreeGrafter"/>
</dbReference>
<dbReference type="AlphaFoldDB" id="A0A0T6B450"/>
<protein>
    <recommendedName>
        <fullName evidence="5">DRBM domain-containing protein</fullName>
    </recommendedName>
</protein>
<evidence type="ECO:0000313" key="7">
    <source>
        <dbReference type="Proteomes" id="UP000051574"/>
    </source>
</evidence>
<accession>A0A0T6B450</accession>
<keyword evidence="7" id="KW-1185">Reference proteome</keyword>
<dbReference type="GO" id="GO:0007281">
    <property type="term" value="P:germ cell development"/>
    <property type="evidence" value="ECO:0007669"/>
    <property type="project" value="TreeGrafter"/>
</dbReference>
<dbReference type="FunFam" id="3.30.160.20:FF:000007">
    <property type="entry name" value="Double-stranded RNA-binding protein Staufen homolog 1"/>
    <property type="match status" value="2"/>
</dbReference>
<evidence type="ECO:0000259" key="5">
    <source>
        <dbReference type="PROSITE" id="PS50137"/>
    </source>
</evidence>
<feature type="domain" description="DRBM" evidence="5">
    <location>
        <begin position="87"/>
        <end position="154"/>
    </location>
</feature>
<keyword evidence="1" id="KW-0677">Repeat</keyword>
<name>A0A0T6B450_9SCAR</name>
<dbReference type="CDD" id="cd19860">
    <property type="entry name" value="DSRM_STAU_rpt4"/>
    <property type="match status" value="1"/>
</dbReference>
<dbReference type="GO" id="GO:0010494">
    <property type="term" value="C:cytoplasmic stress granule"/>
    <property type="evidence" value="ECO:0007669"/>
    <property type="project" value="TreeGrafter"/>
</dbReference>
<dbReference type="Pfam" id="PF00035">
    <property type="entry name" value="dsrm"/>
    <property type="match status" value="3"/>
</dbReference>
<dbReference type="Pfam" id="PF16482">
    <property type="entry name" value="Staufen_C"/>
    <property type="match status" value="1"/>
</dbReference>
<dbReference type="GO" id="GO:0010468">
    <property type="term" value="P:regulation of gene expression"/>
    <property type="evidence" value="ECO:0007669"/>
    <property type="project" value="UniProtKB-ARBA"/>
</dbReference>